<gene>
    <name evidence="3" type="ORF">QYF68_01880</name>
</gene>
<feature type="transmembrane region" description="Helical" evidence="2">
    <location>
        <begin position="273"/>
        <end position="291"/>
    </location>
</feature>
<feature type="region of interest" description="Disordered" evidence="1">
    <location>
        <begin position="1"/>
        <end position="23"/>
    </location>
</feature>
<dbReference type="RefSeq" id="WP_208673264.1">
    <property type="nucleotide sequence ID" value="NZ_CP070380.1"/>
</dbReference>
<feature type="transmembrane region" description="Helical" evidence="2">
    <location>
        <begin position="406"/>
        <end position="427"/>
    </location>
</feature>
<evidence type="ECO:0008006" key="5">
    <source>
        <dbReference type="Google" id="ProtNLM"/>
    </source>
</evidence>
<feature type="transmembrane region" description="Helical" evidence="2">
    <location>
        <begin position="86"/>
        <end position="106"/>
    </location>
</feature>
<feature type="transmembrane region" description="Helical" evidence="2">
    <location>
        <begin position="209"/>
        <end position="228"/>
    </location>
</feature>
<feature type="transmembrane region" description="Helical" evidence="2">
    <location>
        <begin position="326"/>
        <end position="346"/>
    </location>
</feature>
<feature type="transmembrane region" description="Helical" evidence="2">
    <location>
        <begin position="172"/>
        <end position="203"/>
    </location>
</feature>
<sequence length="581" mass="63252">MVTLQNRLPSSGDTSSTGDQPRARAHGPAVMLVVAVGVWAVALSTLRHVEAGTYGLLATSGGALLGASACVTLAAFLWAIAVHRTVWAVLAIVVMALIARVTATLLTEMPLYVWTYKHIGIAEYMIDGHASPSIQIYGDWPSFFALMAWFSSVSGVDSLTVAHWFAPVSSSLLSLLVGTLVVSAGFGARAGLIAAMLALIMNWTGQDYYSPQAAGLILTLSILTLVLYSKTARIAGYLAIPLAAVLVATHQLTPFWLFFVLAALAVFRQMRPWWLPVVYLTMLAVYVVPRLNRAAKFDVFSGFNPLKNSTVVAEAPGSAGREFTILLERGLFVGLWILAAVCFIVIWRRHGAPWGFAVLAFSPAMILAGQDYGGEAIIRVFLYSIAGCSALLAVVAVLLIDFESPWPRVIGCALTALVAAAIGAVGLQGYYSGWSYVTVTRSQVEHSRNLLAQTEGKYVVGTLAQNVGWPEGSTADAVRLRLLDPAYDSVFDGVRPHLLHKDFATPQDVSLIESTFQRNGRARALYVILPRQVRAYGEYQDWFPQTYVPSLIDLLSRTPLWSRVIDDEHTVVFEYRPQKKR</sequence>
<keyword evidence="2" id="KW-0812">Transmembrane</keyword>
<feature type="transmembrane region" description="Helical" evidence="2">
    <location>
        <begin position="380"/>
        <end position="400"/>
    </location>
</feature>
<dbReference type="EMBL" id="JAUHTC010000007">
    <property type="protein sequence ID" value="MDN4516573.1"/>
    <property type="molecule type" value="Genomic_DNA"/>
</dbReference>
<feature type="transmembrane region" description="Helical" evidence="2">
    <location>
        <begin position="352"/>
        <end position="368"/>
    </location>
</feature>
<proteinExistence type="predicted"/>
<evidence type="ECO:0000313" key="3">
    <source>
        <dbReference type="EMBL" id="MDN4516573.1"/>
    </source>
</evidence>
<comment type="caution">
    <text evidence="3">The sequence shown here is derived from an EMBL/GenBank/DDBJ whole genome shotgun (WGS) entry which is preliminary data.</text>
</comment>
<evidence type="ECO:0000313" key="4">
    <source>
        <dbReference type="Proteomes" id="UP001172687"/>
    </source>
</evidence>
<name>A0ABT8H739_MYCAO</name>
<feature type="transmembrane region" description="Helical" evidence="2">
    <location>
        <begin position="29"/>
        <end position="49"/>
    </location>
</feature>
<feature type="compositionally biased region" description="Polar residues" evidence="1">
    <location>
        <begin position="1"/>
        <end position="19"/>
    </location>
</feature>
<feature type="transmembrane region" description="Helical" evidence="2">
    <location>
        <begin position="55"/>
        <end position="79"/>
    </location>
</feature>
<dbReference type="Proteomes" id="UP001172687">
    <property type="component" value="Unassembled WGS sequence"/>
</dbReference>
<keyword evidence="2" id="KW-0472">Membrane</keyword>
<organism evidence="3 4">
    <name type="scientific">Mycolicibacterium austroafricanum</name>
    <name type="common">Mycobacterium austroafricanum</name>
    <dbReference type="NCBI Taxonomy" id="39687"/>
    <lineage>
        <taxon>Bacteria</taxon>
        <taxon>Bacillati</taxon>
        <taxon>Actinomycetota</taxon>
        <taxon>Actinomycetes</taxon>
        <taxon>Mycobacteriales</taxon>
        <taxon>Mycobacteriaceae</taxon>
        <taxon>Mycolicibacterium</taxon>
    </lineage>
</organism>
<evidence type="ECO:0000256" key="2">
    <source>
        <dbReference type="SAM" id="Phobius"/>
    </source>
</evidence>
<keyword evidence="4" id="KW-1185">Reference proteome</keyword>
<keyword evidence="2" id="KW-1133">Transmembrane helix</keyword>
<reference evidence="3" key="1">
    <citation type="submission" date="2023-07" db="EMBL/GenBank/DDBJ databases">
        <title>Degradation of tert-butanol by M. austroafricanum TBA100.</title>
        <authorList>
            <person name="Helbich S."/>
            <person name="Vainshtein Y."/>
        </authorList>
    </citation>
    <scope>NUCLEOTIDE SEQUENCE</scope>
    <source>
        <strain evidence="3">TBA100</strain>
    </source>
</reference>
<accession>A0ABT8H739</accession>
<protein>
    <recommendedName>
        <fullName evidence="5">Glycosyltransferase RgtA/B/C/D-like domain-containing protein</fullName>
    </recommendedName>
</protein>
<feature type="transmembrane region" description="Helical" evidence="2">
    <location>
        <begin position="240"/>
        <end position="267"/>
    </location>
</feature>
<evidence type="ECO:0000256" key="1">
    <source>
        <dbReference type="SAM" id="MobiDB-lite"/>
    </source>
</evidence>
<feature type="transmembrane region" description="Helical" evidence="2">
    <location>
        <begin position="143"/>
        <end position="165"/>
    </location>
</feature>